<dbReference type="Proteomes" id="UP000198736">
    <property type="component" value="Unassembled WGS sequence"/>
</dbReference>
<keyword evidence="2" id="KW-1185">Reference proteome</keyword>
<evidence type="ECO:0000313" key="2">
    <source>
        <dbReference type="Proteomes" id="UP000198736"/>
    </source>
</evidence>
<gene>
    <name evidence="1" type="ORF">COMA2_70028</name>
</gene>
<dbReference type="STRING" id="1742973.COMA2_70028"/>
<reference evidence="2" key="1">
    <citation type="submission" date="2015-10" db="EMBL/GenBank/DDBJ databases">
        <authorList>
            <person name="Luecker S."/>
            <person name="Luecker S."/>
        </authorList>
    </citation>
    <scope>NUCLEOTIDE SEQUENCE [LARGE SCALE GENOMIC DNA]</scope>
</reference>
<proteinExistence type="predicted"/>
<dbReference type="AlphaFoldDB" id="A0A0S4LPM9"/>
<protein>
    <submittedName>
        <fullName evidence="1">Uncharacterized protein</fullName>
    </submittedName>
</protein>
<dbReference type="EMBL" id="CZPZ01000034">
    <property type="protein sequence ID" value="CUS39215.1"/>
    <property type="molecule type" value="Genomic_DNA"/>
</dbReference>
<accession>A0A0S4LPM9</accession>
<organism evidence="1 2">
    <name type="scientific">Candidatus Nitrospira nitrificans</name>
    <dbReference type="NCBI Taxonomy" id="1742973"/>
    <lineage>
        <taxon>Bacteria</taxon>
        <taxon>Pseudomonadati</taxon>
        <taxon>Nitrospirota</taxon>
        <taxon>Nitrospiria</taxon>
        <taxon>Nitrospirales</taxon>
        <taxon>Nitrospiraceae</taxon>
        <taxon>Nitrospira</taxon>
    </lineage>
</organism>
<sequence length="107" mass="11805">MWTSSLGERKNLQTIPFCGLSFRSDRARDIHSNQADRFQGLVIDQNGTPLLGCLGAHMVATILLDQGINDQPTIKTAQNHGTGRDRRLTLVDHQTFAFQTSHASPSC</sequence>
<name>A0A0S4LPM9_9BACT</name>
<evidence type="ECO:0000313" key="1">
    <source>
        <dbReference type="EMBL" id="CUS39215.1"/>
    </source>
</evidence>